<feature type="binding site" description="axial binding residue" evidence="9">
    <location>
        <position position="499"/>
    </location>
    <ligand>
        <name>heme</name>
        <dbReference type="ChEBI" id="CHEBI:30413"/>
    </ligand>
    <ligandPart>
        <name>Fe</name>
        <dbReference type="ChEBI" id="CHEBI:18248"/>
    </ligandPart>
</feature>
<name>G4TCN7_SERID</name>
<evidence type="ECO:0000256" key="7">
    <source>
        <dbReference type="ARBA" id="ARBA00023004"/>
    </source>
</evidence>
<dbReference type="PANTHER" id="PTHR24305:SF166">
    <property type="entry name" value="CYTOCHROME P450 12A4, MITOCHONDRIAL-RELATED"/>
    <property type="match status" value="1"/>
</dbReference>
<comment type="pathway">
    <text evidence="2">Secondary metabolite biosynthesis.</text>
</comment>
<evidence type="ECO:0000256" key="2">
    <source>
        <dbReference type="ARBA" id="ARBA00005179"/>
    </source>
</evidence>
<evidence type="ECO:0000256" key="8">
    <source>
        <dbReference type="ARBA" id="ARBA00023033"/>
    </source>
</evidence>
<dbReference type="InterPro" id="IPR050121">
    <property type="entry name" value="Cytochrome_P450_monoxygenase"/>
</dbReference>
<evidence type="ECO:0000313" key="10">
    <source>
        <dbReference type="EMBL" id="CCA69066.1"/>
    </source>
</evidence>
<evidence type="ECO:0000256" key="4">
    <source>
        <dbReference type="ARBA" id="ARBA00022617"/>
    </source>
</evidence>
<evidence type="ECO:0000256" key="3">
    <source>
        <dbReference type="ARBA" id="ARBA00010617"/>
    </source>
</evidence>
<dbReference type="PANTHER" id="PTHR24305">
    <property type="entry name" value="CYTOCHROME P450"/>
    <property type="match status" value="1"/>
</dbReference>
<sequence>MDTKVSSSILRIVLAVPAAALLYLSYRAAVYLIKPYLSPLRKLKGPKSDSILFGNMIDLARGDAYVRLREWRAEYGNVFVLHALFGDWRCVIADNKGIAHLLANHMSYYKPEFARFQLSYLLGHGLVSAEGLEHRHQRRIMTPAFSASHLRNILPTFLDKSAALSEMLRKHLEKAPTTSPDAVPSLRVDMITYLSKATIDIISVAGFNYDFDTLHQKPGEPGTELAGALHRFLSPEKFPVFLFLKGFIPLFRLWEWDAQAREARKARVTIRRIGKGLIEDGLKRVNEEKASGGGTDLKHTVHDKDLLSLMIKSNMSTTVPPEQRLSIEQMMNQIPTFLIAGHETTANSTAWCLYALCNNPTIQTRLREELLQAFPVGDSTEVTADALNALPYLEAVVRETLRFHPPVELSARVAEGDDVIPLEKPFVDKYGKLRECIEVKKGDAFIIPIMLMNRAKDIWGEDADEYNPDRWLNELPGKTAGIPGVWANLLTFLGGQRSCIGFKFAILEMKALLLHLLRNFEFQLAVKPEDIAGMEMIVTRPVVKHEKNKGAQLPVVIRPIVHNL</sequence>
<dbReference type="GO" id="GO:0005506">
    <property type="term" value="F:iron ion binding"/>
    <property type="evidence" value="ECO:0007669"/>
    <property type="project" value="InterPro"/>
</dbReference>
<keyword evidence="7 9" id="KW-0408">Iron</keyword>
<proteinExistence type="inferred from homology"/>
<evidence type="ECO:0000256" key="9">
    <source>
        <dbReference type="PIRSR" id="PIRSR602403-1"/>
    </source>
</evidence>
<reference evidence="10 11" key="1">
    <citation type="journal article" date="2011" name="PLoS Pathog.">
        <title>Endophytic Life Strategies Decoded by Genome and Transcriptome Analyses of the Mutualistic Root Symbiont Piriformospora indica.</title>
        <authorList>
            <person name="Zuccaro A."/>
            <person name="Lahrmann U."/>
            <person name="Guldener U."/>
            <person name="Langen G."/>
            <person name="Pfiffi S."/>
            <person name="Biedenkopf D."/>
            <person name="Wong P."/>
            <person name="Samans B."/>
            <person name="Grimm C."/>
            <person name="Basiewicz M."/>
            <person name="Murat C."/>
            <person name="Martin F."/>
            <person name="Kogel K.H."/>
        </authorList>
    </citation>
    <scope>NUCLEOTIDE SEQUENCE [LARGE SCALE GENOMIC DNA]</scope>
    <source>
        <strain evidence="10 11">DSM 11827</strain>
    </source>
</reference>
<dbReference type="Proteomes" id="UP000007148">
    <property type="component" value="Unassembled WGS sequence"/>
</dbReference>
<dbReference type="eggNOG" id="KOG0157">
    <property type="taxonomic scope" value="Eukaryota"/>
</dbReference>
<dbReference type="STRING" id="1109443.G4TCN7"/>
<dbReference type="AlphaFoldDB" id="G4TCN7"/>
<keyword evidence="11" id="KW-1185">Reference proteome</keyword>
<evidence type="ECO:0000256" key="1">
    <source>
        <dbReference type="ARBA" id="ARBA00001971"/>
    </source>
</evidence>
<dbReference type="OMA" id="ICMGRIP"/>
<dbReference type="InterPro" id="IPR001128">
    <property type="entry name" value="Cyt_P450"/>
</dbReference>
<keyword evidence="6" id="KW-0560">Oxidoreductase</keyword>
<dbReference type="PRINTS" id="PR00385">
    <property type="entry name" value="P450"/>
</dbReference>
<keyword evidence="4 9" id="KW-0349">Heme</keyword>
<gene>
    <name evidence="10" type="ORF">PIIN_02924</name>
</gene>
<protein>
    <submittedName>
        <fullName evidence="10">Related to Cytochrome P450</fullName>
    </submittedName>
</protein>
<keyword evidence="5 9" id="KW-0479">Metal-binding</keyword>
<dbReference type="InterPro" id="IPR002403">
    <property type="entry name" value="Cyt_P450_E_grp-IV"/>
</dbReference>
<accession>G4TCN7</accession>
<evidence type="ECO:0000256" key="6">
    <source>
        <dbReference type="ARBA" id="ARBA00023002"/>
    </source>
</evidence>
<evidence type="ECO:0000313" key="11">
    <source>
        <dbReference type="Proteomes" id="UP000007148"/>
    </source>
</evidence>
<comment type="cofactor">
    <cofactor evidence="1 9">
        <name>heme</name>
        <dbReference type="ChEBI" id="CHEBI:30413"/>
    </cofactor>
</comment>
<dbReference type="EMBL" id="CAFZ01000046">
    <property type="protein sequence ID" value="CCA69066.1"/>
    <property type="molecule type" value="Genomic_DNA"/>
</dbReference>
<dbReference type="GO" id="GO:0016705">
    <property type="term" value="F:oxidoreductase activity, acting on paired donors, with incorporation or reduction of molecular oxygen"/>
    <property type="evidence" value="ECO:0007669"/>
    <property type="project" value="InterPro"/>
</dbReference>
<dbReference type="HOGENOM" id="CLU_001570_5_11_1"/>
<keyword evidence="8" id="KW-0503">Monooxygenase</keyword>
<dbReference type="InterPro" id="IPR036396">
    <property type="entry name" value="Cyt_P450_sf"/>
</dbReference>
<comment type="similarity">
    <text evidence="3">Belongs to the cytochrome P450 family.</text>
</comment>
<dbReference type="SUPFAM" id="SSF48264">
    <property type="entry name" value="Cytochrome P450"/>
    <property type="match status" value="1"/>
</dbReference>
<evidence type="ECO:0000256" key="5">
    <source>
        <dbReference type="ARBA" id="ARBA00022723"/>
    </source>
</evidence>
<dbReference type="Pfam" id="PF00067">
    <property type="entry name" value="p450"/>
    <property type="match status" value="1"/>
</dbReference>
<dbReference type="GO" id="GO:0004497">
    <property type="term" value="F:monooxygenase activity"/>
    <property type="evidence" value="ECO:0007669"/>
    <property type="project" value="UniProtKB-KW"/>
</dbReference>
<dbReference type="GO" id="GO:0020037">
    <property type="term" value="F:heme binding"/>
    <property type="evidence" value="ECO:0007669"/>
    <property type="project" value="InterPro"/>
</dbReference>
<comment type="caution">
    <text evidence="10">The sequence shown here is derived from an EMBL/GenBank/DDBJ whole genome shotgun (WGS) entry which is preliminary data.</text>
</comment>
<dbReference type="CDD" id="cd11069">
    <property type="entry name" value="CYP_FUM15-like"/>
    <property type="match status" value="1"/>
</dbReference>
<dbReference type="OrthoDB" id="1470350at2759"/>
<dbReference type="InParanoid" id="G4TCN7"/>
<dbReference type="Gene3D" id="1.10.630.10">
    <property type="entry name" value="Cytochrome P450"/>
    <property type="match status" value="1"/>
</dbReference>
<organism evidence="10 11">
    <name type="scientific">Serendipita indica (strain DSM 11827)</name>
    <name type="common">Root endophyte fungus</name>
    <name type="synonym">Piriformospora indica</name>
    <dbReference type="NCBI Taxonomy" id="1109443"/>
    <lineage>
        <taxon>Eukaryota</taxon>
        <taxon>Fungi</taxon>
        <taxon>Dikarya</taxon>
        <taxon>Basidiomycota</taxon>
        <taxon>Agaricomycotina</taxon>
        <taxon>Agaricomycetes</taxon>
        <taxon>Sebacinales</taxon>
        <taxon>Serendipitaceae</taxon>
        <taxon>Serendipita</taxon>
    </lineage>
</organism>
<dbReference type="PRINTS" id="PR00465">
    <property type="entry name" value="EP450IV"/>
</dbReference>